<sequence length="223" mass="26201">MRSSFATSFISVRVIMCIFIVIGIIRIGHYRIIIQSIVNKFKFPAQITLSNTETTYKHELSYTSAIAANDEKKVTKIFSLLWYTKPFWIPAYMFNYKFRNCAFKYCKLSTDIAYLNSSDAVLFHHTEMNSVDIPNKAKHQTWIFMSDESNVHTMKYFMHGSWKNEFDWTYSYRSDSDIYLPFGKFARRSLPAVKNYSSIYRKKNKSIAWVVSNCNALLHETNT</sequence>
<dbReference type="InterPro" id="IPR038577">
    <property type="entry name" value="GT10-like_C_sf"/>
</dbReference>
<dbReference type="OrthoDB" id="427096at2759"/>
<dbReference type="AlphaFoldDB" id="A0A6J8DQE7"/>
<evidence type="ECO:0000256" key="2">
    <source>
        <dbReference type="ARBA" id="ARBA00004922"/>
    </source>
</evidence>
<keyword evidence="5 8" id="KW-1133">Transmembrane helix</keyword>
<keyword evidence="7" id="KW-0325">Glycoprotein</keyword>
<reference evidence="10 11" key="1">
    <citation type="submission" date="2020-06" db="EMBL/GenBank/DDBJ databases">
        <authorList>
            <person name="Li R."/>
            <person name="Bekaert M."/>
        </authorList>
    </citation>
    <scope>NUCLEOTIDE SEQUENCE [LARGE SCALE GENOMIC DNA]</scope>
    <source>
        <strain evidence="11">wild</strain>
    </source>
</reference>
<keyword evidence="11" id="KW-1185">Reference proteome</keyword>
<name>A0A6J8DQE7_MYTCO</name>
<evidence type="ECO:0000256" key="7">
    <source>
        <dbReference type="ARBA" id="ARBA00023180"/>
    </source>
</evidence>
<organism evidence="10 11">
    <name type="scientific">Mytilus coruscus</name>
    <name type="common">Sea mussel</name>
    <dbReference type="NCBI Taxonomy" id="42192"/>
    <lineage>
        <taxon>Eukaryota</taxon>
        <taxon>Metazoa</taxon>
        <taxon>Spiralia</taxon>
        <taxon>Lophotrochozoa</taxon>
        <taxon>Mollusca</taxon>
        <taxon>Bivalvia</taxon>
        <taxon>Autobranchia</taxon>
        <taxon>Pteriomorphia</taxon>
        <taxon>Mytilida</taxon>
        <taxon>Mytiloidea</taxon>
        <taxon>Mytilidae</taxon>
        <taxon>Mytilinae</taxon>
        <taxon>Mytilus</taxon>
    </lineage>
</organism>
<dbReference type="PANTHER" id="PTHR11929">
    <property type="entry name" value="ALPHA- 1,3 -FUCOSYLTRANSFERASE"/>
    <property type="match status" value="1"/>
</dbReference>
<dbReference type="InterPro" id="IPR001503">
    <property type="entry name" value="Glyco_trans_10"/>
</dbReference>
<dbReference type="Proteomes" id="UP000507470">
    <property type="component" value="Unassembled WGS sequence"/>
</dbReference>
<accession>A0A6J8DQE7</accession>
<dbReference type="InterPro" id="IPR031481">
    <property type="entry name" value="Glyco_tran_10_N"/>
</dbReference>
<keyword evidence="3 8" id="KW-0812">Transmembrane</keyword>
<feature type="domain" description="Fucosyltransferase N-terminal" evidence="9">
    <location>
        <begin position="81"/>
        <end position="183"/>
    </location>
</feature>
<comment type="subcellular location">
    <subcellularLocation>
        <location evidence="1">Membrane</location>
        <topology evidence="1">Single-pass membrane protein</topology>
    </subcellularLocation>
</comment>
<dbReference type="PANTHER" id="PTHR11929:SF226">
    <property type="entry name" value="ATP-DEPENDENT DNA HELICASE-RELATED"/>
    <property type="match status" value="1"/>
</dbReference>
<keyword evidence="6 8" id="KW-0472">Membrane</keyword>
<evidence type="ECO:0000313" key="11">
    <source>
        <dbReference type="Proteomes" id="UP000507470"/>
    </source>
</evidence>
<dbReference type="UniPathway" id="UPA00378"/>
<gene>
    <name evidence="10" type="ORF">MCOR_43991</name>
</gene>
<dbReference type="Gene3D" id="3.40.50.11660">
    <property type="entry name" value="Glycosyl transferase family 10, C-terminal domain"/>
    <property type="match status" value="1"/>
</dbReference>
<evidence type="ECO:0000256" key="6">
    <source>
        <dbReference type="ARBA" id="ARBA00023136"/>
    </source>
</evidence>
<evidence type="ECO:0000256" key="3">
    <source>
        <dbReference type="ARBA" id="ARBA00022692"/>
    </source>
</evidence>
<comment type="pathway">
    <text evidence="2">Protein modification; protein glycosylation.</text>
</comment>
<keyword evidence="4" id="KW-0735">Signal-anchor</keyword>
<evidence type="ECO:0000313" key="10">
    <source>
        <dbReference type="EMBL" id="CAC5410833.1"/>
    </source>
</evidence>
<dbReference type="GO" id="GO:0046920">
    <property type="term" value="F:alpha-(1-&gt;3)-fucosyltransferase activity"/>
    <property type="evidence" value="ECO:0007669"/>
    <property type="project" value="TreeGrafter"/>
</dbReference>
<evidence type="ECO:0000256" key="1">
    <source>
        <dbReference type="ARBA" id="ARBA00004167"/>
    </source>
</evidence>
<evidence type="ECO:0000259" key="9">
    <source>
        <dbReference type="Pfam" id="PF17039"/>
    </source>
</evidence>
<dbReference type="SUPFAM" id="SSF53756">
    <property type="entry name" value="UDP-Glycosyltransferase/glycogen phosphorylase"/>
    <property type="match status" value="1"/>
</dbReference>
<feature type="transmembrane region" description="Helical" evidence="8">
    <location>
        <begin position="6"/>
        <end position="25"/>
    </location>
</feature>
<protein>
    <recommendedName>
        <fullName evidence="9">Fucosyltransferase N-terminal domain-containing protein</fullName>
    </recommendedName>
</protein>
<dbReference type="Pfam" id="PF17039">
    <property type="entry name" value="Glyco_tran_10_N"/>
    <property type="match status" value="1"/>
</dbReference>
<evidence type="ECO:0000256" key="8">
    <source>
        <dbReference type="SAM" id="Phobius"/>
    </source>
</evidence>
<proteinExistence type="predicted"/>
<dbReference type="EMBL" id="CACVKT020007808">
    <property type="protein sequence ID" value="CAC5410833.1"/>
    <property type="molecule type" value="Genomic_DNA"/>
</dbReference>
<dbReference type="GO" id="GO:0016020">
    <property type="term" value="C:membrane"/>
    <property type="evidence" value="ECO:0007669"/>
    <property type="project" value="UniProtKB-SubCell"/>
</dbReference>
<evidence type="ECO:0000256" key="5">
    <source>
        <dbReference type="ARBA" id="ARBA00022989"/>
    </source>
</evidence>
<evidence type="ECO:0000256" key="4">
    <source>
        <dbReference type="ARBA" id="ARBA00022968"/>
    </source>
</evidence>